<evidence type="ECO:0000256" key="1">
    <source>
        <dbReference type="ARBA" id="ARBA00004141"/>
    </source>
</evidence>
<evidence type="ECO:0000313" key="7">
    <source>
        <dbReference type="Proteomes" id="UP000256709"/>
    </source>
</evidence>
<comment type="subcellular location">
    <subcellularLocation>
        <location evidence="1">Membrane</location>
        <topology evidence="1">Multi-pass membrane protein</topology>
    </subcellularLocation>
</comment>
<protein>
    <recommendedName>
        <fullName evidence="8">DUF4870 domain-containing protein</fullName>
    </recommendedName>
</protein>
<evidence type="ECO:0008006" key="8">
    <source>
        <dbReference type="Google" id="ProtNLM"/>
    </source>
</evidence>
<dbReference type="OrthoDB" id="9808930at2"/>
<sequence>MRPEDQRLWSTLIHVGGIIFGFLPALIGYLVLKDRGEFIREHTKTALNFQLTILIGYIVGYILTIVLIGAVIVIAVWIISIVFAIIAAIAANKGEGYTYPKWCAIQFIK</sequence>
<dbReference type="Proteomes" id="UP000256709">
    <property type="component" value="Unassembled WGS sequence"/>
</dbReference>
<evidence type="ECO:0000256" key="2">
    <source>
        <dbReference type="ARBA" id="ARBA00022692"/>
    </source>
</evidence>
<feature type="transmembrane region" description="Helical" evidence="5">
    <location>
        <begin position="12"/>
        <end position="32"/>
    </location>
</feature>
<dbReference type="AlphaFoldDB" id="A0A3E0VYH7"/>
<feature type="transmembrane region" description="Helical" evidence="5">
    <location>
        <begin position="53"/>
        <end position="86"/>
    </location>
</feature>
<dbReference type="InterPro" id="IPR019109">
    <property type="entry name" value="MamF_MmsF"/>
</dbReference>
<evidence type="ECO:0000256" key="4">
    <source>
        <dbReference type="ARBA" id="ARBA00023136"/>
    </source>
</evidence>
<reference evidence="6 7" key="1">
    <citation type="submission" date="2017-04" db="EMBL/GenBank/DDBJ databases">
        <title>Comparative genome analysis of Subtercola boreus.</title>
        <authorList>
            <person name="Cho Y.-J."/>
            <person name="Cho A."/>
            <person name="Kim O.-S."/>
            <person name="Lee J.-I."/>
        </authorList>
    </citation>
    <scope>NUCLEOTIDE SEQUENCE [LARGE SCALE GENOMIC DNA]</scope>
    <source>
        <strain evidence="6 7">P27444</strain>
    </source>
</reference>
<keyword evidence="4 5" id="KW-0472">Membrane</keyword>
<evidence type="ECO:0000256" key="3">
    <source>
        <dbReference type="ARBA" id="ARBA00022989"/>
    </source>
</evidence>
<evidence type="ECO:0000313" key="6">
    <source>
        <dbReference type="EMBL" id="RFA14388.1"/>
    </source>
</evidence>
<dbReference type="EMBL" id="NBXA01000014">
    <property type="protein sequence ID" value="RFA14388.1"/>
    <property type="molecule type" value="Genomic_DNA"/>
</dbReference>
<keyword evidence="2 5" id="KW-0812">Transmembrane</keyword>
<name>A0A3E0VYH7_9MICO</name>
<evidence type="ECO:0000256" key="5">
    <source>
        <dbReference type="SAM" id="Phobius"/>
    </source>
</evidence>
<proteinExistence type="predicted"/>
<dbReference type="Pfam" id="PF09685">
    <property type="entry name" value="MamF_MmsF"/>
    <property type="match status" value="1"/>
</dbReference>
<organism evidence="6 7">
    <name type="scientific">Subtercola boreus</name>
    <dbReference type="NCBI Taxonomy" id="120213"/>
    <lineage>
        <taxon>Bacteria</taxon>
        <taxon>Bacillati</taxon>
        <taxon>Actinomycetota</taxon>
        <taxon>Actinomycetes</taxon>
        <taxon>Micrococcales</taxon>
        <taxon>Microbacteriaceae</taxon>
        <taxon>Subtercola</taxon>
    </lineage>
</organism>
<comment type="caution">
    <text evidence="6">The sequence shown here is derived from an EMBL/GenBank/DDBJ whole genome shotgun (WGS) entry which is preliminary data.</text>
</comment>
<keyword evidence="3 5" id="KW-1133">Transmembrane helix</keyword>
<accession>A0A3E0VYH7</accession>
<gene>
    <name evidence="6" type="ORF">B7R21_06990</name>
</gene>